<dbReference type="Gene3D" id="3.40.50.300">
    <property type="entry name" value="P-loop containing nucleotide triphosphate hydrolases"/>
    <property type="match status" value="3"/>
</dbReference>
<dbReference type="InterPro" id="IPR027417">
    <property type="entry name" value="P-loop_NTPase"/>
</dbReference>
<dbReference type="FunFam" id="3.40.50.300:FF:000326">
    <property type="entry name" value="P-loop containing nucleoside triphosphate hydrolase"/>
    <property type="match status" value="1"/>
</dbReference>
<name>A0A8T0H5E5_CERPU</name>
<evidence type="ECO:0000256" key="4">
    <source>
        <dbReference type="ARBA" id="ARBA00022840"/>
    </source>
</evidence>
<proteinExistence type="predicted"/>
<dbReference type="InterPro" id="IPR047187">
    <property type="entry name" value="SF1_C_Upf1"/>
</dbReference>
<evidence type="ECO:0000313" key="8">
    <source>
        <dbReference type="Proteomes" id="UP000822688"/>
    </source>
</evidence>
<sequence>MAGLEESKCAEGRTVFSSKSKFDTLQSRVLKWNTDDITSSTLFKVECIPEEFSSMEEYLEAFRVPFLEEVRATLHQALEKSTNQDNDGHAIFPVQLSKLMICMSAKNEDHSMWKFRLHSSRASQRSALPFRTSDLLLLCSEELPEWNAERECLANLQAPQKFLLVYVNNAKEESSVVSATACVQAGSPMLEKMTMASTSWHAVLLGLSLIPAERIWNSIIKASSSGRASKMFVMQDVLQITQQVVPAGTNSLALRQTPNGVGTLERVEEYCTSRRLNDSQRDVVKSALAGLLTPDVKSHVRMVQGPPGTGKTAMLVTLISVLGCLQYRTLISAPTNAAVLEVFKRMMSFFPVGQSYKEESLVSQQEIFSSFCARVRNSQSKTDSTSCQQCSPIELRDVVLVGSVRGMDGVVKGNALMEKVFLPYRIQRLTAALSPATGWKGYVQLVETFLTDSPAQFAWYYWYGNCTKDYDQFGKRMEIDSEKQEVAQNTAFWMFARERMIEMQARMEEHLLVLLSELPKCHIDVTTSKAMTMTFELMNSIINAMPLQPPVDATSWFSTPAVNITAPERIIADLSLSGGQTSSIDIVSKLNFLRIREALLEALASRPGCTLLATEQNPQGREPKDEWLRSQCFKNATLVFCTVSAAGSPLMATATFECAIIDEASQLVEAGSIVVSGMRDLKQLILVGDHKQLPGTVISKVAEKSGYSRSLFERLQNLRHSCRHMLNCQYRMMPEISHFPNSQFYESELKDGPNVLASDYGMEFANASPYGAYAFIDCGTGAEVAQPKGWSNPQEVAVVTKLVICLGKVCAERKIKSLSVGVISPYAMQVEALKQSLVQQRLNSALDVEVKSVDGFQGNERDVIIFSAVRANQSKLIGFLNDSRRLNVAITRGRYCVWIVGNAETLSGGGEIWKKLITDAKARKCFHEFTDQDLKVVIDV</sequence>
<reference evidence="7" key="1">
    <citation type="submission" date="2020-06" db="EMBL/GenBank/DDBJ databases">
        <title>WGS assembly of Ceratodon purpureus strain R40.</title>
        <authorList>
            <person name="Carey S.B."/>
            <person name="Jenkins J."/>
            <person name="Shu S."/>
            <person name="Lovell J.T."/>
            <person name="Sreedasyam A."/>
            <person name="Maumus F."/>
            <person name="Tiley G.P."/>
            <person name="Fernandez-Pozo N."/>
            <person name="Barry K."/>
            <person name="Chen C."/>
            <person name="Wang M."/>
            <person name="Lipzen A."/>
            <person name="Daum C."/>
            <person name="Saski C.A."/>
            <person name="Payton A.C."/>
            <person name="Mcbreen J.C."/>
            <person name="Conrad R.E."/>
            <person name="Kollar L.M."/>
            <person name="Olsson S."/>
            <person name="Huttunen S."/>
            <person name="Landis J.B."/>
            <person name="Wickett N.J."/>
            <person name="Johnson M.G."/>
            <person name="Rensing S.A."/>
            <person name="Grimwood J."/>
            <person name="Schmutz J."/>
            <person name="Mcdaniel S.F."/>
        </authorList>
    </citation>
    <scope>NUCLEOTIDE SEQUENCE</scope>
    <source>
        <strain evidence="7">R40</strain>
    </source>
</reference>
<keyword evidence="8" id="KW-1185">Reference proteome</keyword>
<dbReference type="SUPFAM" id="SSF52540">
    <property type="entry name" value="P-loop containing nucleoside triphosphate hydrolases"/>
    <property type="match status" value="1"/>
</dbReference>
<dbReference type="Proteomes" id="UP000822688">
    <property type="component" value="Chromosome 8"/>
</dbReference>
<dbReference type="CDD" id="cd18808">
    <property type="entry name" value="SF1_C_Upf1"/>
    <property type="match status" value="1"/>
</dbReference>
<keyword evidence="4" id="KW-0067">ATP-binding</keyword>
<evidence type="ECO:0000256" key="1">
    <source>
        <dbReference type="ARBA" id="ARBA00022741"/>
    </source>
</evidence>
<evidence type="ECO:0000256" key="2">
    <source>
        <dbReference type="ARBA" id="ARBA00022801"/>
    </source>
</evidence>
<dbReference type="GO" id="GO:0005694">
    <property type="term" value="C:chromosome"/>
    <property type="evidence" value="ECO:0007669"/>
    <property type="project" value="UniProtKB-ARBA"/>
</dbReference>
<organism evidence="7 8">
    <name type="scientific">Ceratodon purpureus</name>
    <name type="common">Fire moss</name>
    <name type="synonym">Dicranum purpureum</name>
    <dbReference type="NCBI Taxonomy" id="3225"/>
    <lineage>
        <taxon>Eukaryota</taxon>
        <taxon>Viridiplantae</taxon>
        <taxon>Streptophyta</taxon>
        <taxon>Embryophyta</taxon>
        <taxon>Bryophyta</taxon>
        <taxon>Bryophytina</taxon>
        <taxon>Bryopsida</taxon>
        <taxon>Dicranidae</taxon>
        <taxon>Pseudoditrichales</taxon>
        <taxon>Ditrichaceae</taxon>
        <taxon>Ceratodon</taxon>
    </lineage>
</organism>
<dbReference type="PANTHER" id="PTHR10887:SF522">
    <property type="entry name" value="P-LOOP CONTAINING NUCLEOSIDE TRIPHOSPHATE HYDROLASES SUPERFAMILY PROTEIN"/>
    <property type="match status" value="1"/>
</dbReference>
<dbReference type="AlphaFoldDB" id="A0A8T0H5E5"/>
<accession>A0A8T0H5E5</accession>
<evidence type="ECO:0000313" key="7">
    <source>
        <dbReference type="EMBL" id="KAG0565529.1"/>
    </source>
</evidence>
<feature type="domain" description="DNA2/NAM7 helicase helicase" evidence="5">
    <location>
        <begin position="626"/>
        <end position="700"/>
    </location>
</feature>
<comment type="caution">
    <text evidence="7">The sequence shown here is derived from an EMBL/GenBank/DDBJ whole genome shotgun (WGS) entry which is preliminary data.</text>
</comment>
<dbReference type="EMBL" id="CM026429">
    <property type="protein sequence ID" value="KAG0565529.1"/>
    <property type="molecule type" value="Genomic_DNA"/>
</dbReference>
<dbReference type="InterPro" id="IPR041677">
    <property type="entry name" value="DNA2/NAM7_AAA_11"/>
</dbReference>
<dbReference type="GO" id="GO:0004386">
    <property type="term" value="F:helicase activity"/>
    <property type="evidence" value="ECO:0007669"/>
    <property type="project" value="UniProtKB-KW"/>
</dbReference>
<dbReference type="PANTHER" id="PTHR10887">
    <property type="entry name" value="DNA2/NAM7 HELICASE FAMILY"/>
    <property type="match status" value="1"/>
</dbReference>
<dbReference type="Pfam" id="PF13087">
    <property type="entry name" value="AAA_12"/>
    <property type="match status" value="1"/>
</dbReference>
<evidence type="ECO:0000256" key="3">
    <source>
        <dbReference type="ARBA" id="ARBA00022806"/>
    </source>
</evidence>
<keyword evidence="3" id="KW-0347">Helicase</keyword>
<feature type="domain" description="DNA2/NAM7 helicase helicase" evidence="5">
    <location>
        <begin position="276"/>
        <end position="386"/>
    </location>
</feature>
<evidence type="ECO:0000259" key="6">
    <source>
        <dbReference type="Pfam" id="PF13087"/>
    </source>
</evidence>
<dbReference type="GO" id="GO:0005524">
    <property type="term" value="F:ATP binding"/>
    <property type="evidence" value="ECO:0007669"/>
    <property type="project" value="UniProtKB-KW"/>
</dbReference>
<dbReference type="GO" id="GO:0016787">
    <property type="term" value="F:hydrolase activity"/>
    <property type="evidence" value="ECO:0007669"/>
    <property type="project" value="UniProtKB-KW"/>
</dbReference>
<protein>
    <submittedName>
        <fullName evidence="7">Uncharacterized protein</fullName>
    </submittedName>
</protein>
<dbReference type="InterPro" id="IPR045055">
    <property type="entry name" value="DNA2/NAM7-like"/>
</dbReference>
<feature type="domain" description="DNA2/NAM7 helicase-like C-terminal" evidence="6">
    <location>
        <begin position="707"/>
        <end position="903"/>
    </location>
</feature>
<keyword evidence="2" id="KW-0378">Hydrolase</keyword>
<evidence type="ECO:0000259" key="5">
    <source>
        <dbReference type="Pfam" id="PF13086"/>
    </source>
</evidence>
<dbReference type="InterPro" id="IPR041679">
    <property type="entry name" value="DNA2/NAM7-like_C"/>
</dbReference>
<keyword evidence="1" id="KW-0547">Nucleotide-binding</keyword>
<gene>
    <name evidence="7" type="ORF">KC19_8G197500</name>
</gene>
<dbReference type="Pfam" id="PF13086">
    <property type="entry name" value="AAA_11"/>
    <property type="match status" value="2"/>
</dbReference>